<accession>A0A7J6HSH7</accession>
<protein>
    <submittedName>
        <fullName evidence="1">Uncharacterized protein</fullName>
    </submittedName>
</protein>
<proteinExistence type="predicted"/>
<dbReference type="EMBL" id="JAATIQ010000033">
    <property type="protein sequence ID" value="KAF4397699.1"/>
    <property type="molecule type" value="Genomic_DNA"/>
</dbReference>
<evidence type="ECO:0000313" key="1">
    <source>
        <dbReference type="EMBL" id="KAF4397699.1"/>
    </source>
</evidence>
<reference evidence="1 2" key="1">
    <citation type="journal article" date="2020" name="bioRxiv">
        <title>Sequence and annotation of 42 cannabis genomes reveals extensive copy number variation in cannabinoid synthesis and pathogen resistance genes.</title>
        <authorList>
            <person name="Mckernan K.J."/>
            <person name="Helbert Y."/>
            <person name="Kane L.T."/>
            <person name="Ebling H."/>
            <person name="Zhang L."/>
            <person name="Liu B."/>
            <person name="Eaton Z."/>
            <person name="Mclaughlin S."/>
            <person name="Kingan S."/>
            <person name="Baybayan P."/>
            <person name="Concepcion G."/>
            <person name="Jordan M."/>
            <person name="Riva A."/>
            <person name="Barbazuk W."/>
            <person name="Harkins T."/>
        </authorList>
    </citation>
    <scope>NUCLEOTIDE SEQUENCE [LARGE SCALE GENOMIC DNA]</scope>
    <source>
        <strain evidence="2">cv. Jamaican Lion 4</strain>
        <tissue evidence="1">Leaf</tissue>
    </source>
</reference>
<dbReference type="AlphaFoldDB" id="A0A7J6HSH7"/>
<dbReference type="Proteomes" id="UP000583929">
    <property type="component" value="Unassembled WGS sequence"/>
</dbReference>
<gene>
    <name evidence="1" type="ORF">G4B88_027439</name>
</gene>
<comment type="caution">
    <text evidence="1">The sequence shown here is derived from an EMBL/GenBank/DDBJ whole genome shotgun (WGS) entry which is preliminary data.</text>
</comment>
<keyword evidence="2" id="KW-1185">Reference proteome</keyword>
<organism evidence="1 2">
    <name type="scientific">Cannabis sativa</name>
    <name type="common">Hemp</name>
    <name type="synonym">Marijuana</name>
    <dbReference type="NCBI Taxonomy" id="3483"/>
    <lineage>
        <taxon>Eukaryota</taxon>
        <taxon>Viridiplantae</taxon>
        <taxon>Streptophyta</taxon>
        <taxon>Embryophyta</taxon>
        <taxon>Tracheophyta</taxon>
        <taxon>Spermatophyta</taxon>
        <taxon>Magnoliopsida</taxon>
        <taxon>eudicotyledons</taxon>
        <taxon>Gunneridae</taxon>
        <taxon>Pentapetalae</taxon>
        <taxon>rosids</taxon>
        <taxon>fabids</taxon>
        <taxon>Rosales</taxon>
        <taxon>Cannabaceae</taxon>
        <taxon>Cannabis</taxon>
    </lineage>
</organism>
<evidence type="ECO:0000313" key="2">
    <source>
        <dbReference type="Proteomes" id="UP000583929"/>
    </source>
</evidence>
<name>A0A7J6HSH7_CANSA</name>
<sequence length="22" mass="2584">MLFGVTNGQPLLDTYQEEQIMR</sequence>